<accession>A0A3S1BHM2</accession>
<feature type="region of interest" description="Disordered" evidence="1">
    <location>
        <begin position="1182"/>
        <end position="1324"/>
    </location>
</feature>
<feature type="compositionally biased region" description="Basic and acidic residues" evidence="1">
    <location>
        <begin position="961"/>
        <end position="971"/>
    </location>
</feature>
<feature type="compositionally biased region" description="Basic and acidic residues" evidence="1">
    <location>
        <begin position="750"/>
        <end position="762"/>
    </location>
</feature>
<feature type="compositionally biased region" description="Polar residues" evidence="1">
    <location>
        <begin position="628"/>
        <end position="640"/>
    </location>
</feature>
<feature type="compositionally biased region" description="Basic residues" evidence="1">
    <location>
        <begin position="1380"/>
        <end position="1389"/>
    </location>
</feature>
<feature type="region of interest" description="Disordered" evidence="1">
    <location>
        <begin position="99"/>
        <end position="164"/>
    </location>
</feature>
<feature type="compositionally biased region" description="Basic and acidic residues" evidence="1">
    <location>
        <begin position="539"/>
        <end position="550"/>
    </location>
</feature>
<feature type="compositionally biased region" description="Polar residues" evidence="1">
    <location>
        <begin position="1182"/>
        <end position="1202"/>
    </location>
</feature>
<feature type="compositionally biased region" description="Polar residues" evidence="1">
    <location>
        <begin position="1297"/>
        <end position="1321"/>
    </location>
</feature>
<feature type="compositionally biased region" description="Polar residues" evidence="1">
    <location>
        <begin position="670"/>
        <end position="699"/>
    </location>
</feature>
<feature type="compositionally biased region" description="Basic and acidic residues" evidence="1">
    <location>
        <begin position="513"/>
        <end position="522"/>
    </location>
</feature>
<feature type="compositionally biased region" description="Basic and acidic residues" evidence="1">
    <location>
        <begin position="1469"/>
        <end position="1486"/>
    </location>
</feature>
<feature type="region of interest" description="Disordered" evidence="1">
    <location>
        <begin position="944"/>
        <end position="984"/>
    </location>
</feature>
<feature type="non-terminal residue" evidence="2">
    <location>
        <position position="1535"/>
    </location>
</feature>
<feature type="region of interest" description="Disordered" evidence="1">
    <location>
        <begin position="1469"/>
        <end position="1535"/>
    </location>
</feature>
<feature type="region of interest" description="Disordered" evidence="1">
    <location>
        <begin position="750"/>
        <end position="834"/>
    </location>
</feature>
<gene>
    <name evidence="2" type="ORF">EGW08_008354</name>
</gene>
<feature type="compositionally biased region" description="Basic and acidic residues" evidence="1">
    <location>
        <begin position="372"/>
        <end position="386"/>
    </location>
</feature>
<feature type="compositionally biased region" description="Polar residues" evidence="1">
    <location>
        <begin position="99"/>
        <end position="119"/>
    </location>
</feature>
<dbReference type="Proteomes" id="UP000271974">
    <property type="component" value="Unassembled WGS sequence"/>
</dbReference>
<feature type="compositionally biased region" description="Basic and acidic residues" evidence="1">
    <location>
        <begin position="485"/>
        <end position="494"/>
    </location>
</feature>
<organism evidence="2 3">
    <name type="scientific">Elysia chlorotica</name>
    <name type="common">Eastern emerald elysia</name>
    <name type="synonym">Sea slug</name>
    <dbReference type="NCBI Taxonomy" id="188477"/>
    <lineage>
        <taxon>Eukaryota</taxon>
        <taxon>Metazoa</taxon>
        <taxon>Spiralia</taxon>
        <taxon>Lophotrochozoa</taxon>
        <taxon>Mollusca</taxon>
        <taxon>Gastropoda</taxon>
        <taxon>Heterobranchia</taxon>
        <taxon>Euthyneura</taxon>
        <taxon>Panpulmonata</taxon>
        <taxon>Sacoglossa</taxon>
        <taxon>Placobranchoidea</taxon>
        <taxon>Plakobranchidae</taxon>
        <taxon>Elysia</taxon>
    </lineage>
</organism>
<evidence type="ECO:0000313" key="2">
    <source>
        <dbReference type="EMBL" id="RUS83873.1"/>
    </source>
</evidence>
<feature type="compositionally biased region" description="Polar residues" evidence="1">
    <location>
        <begin position="809"/>
        <end position="826"/>
    </location>
</feature>
<feature type="region of interest" description="Disordered" evidence="1">
    <location>
        <begin position="619"/>
        <end position="724"/>
    </location>
</feature>
<evidence type="ECO:0000256" key="1">
    <source>
        <dbReference type="SAM" id="MobiDB-lite"/>
    </source>
</evidence>
<proteinExistence type="predicted"/>
<feature type="compositionally biased region" description="Polar residues" evidence="1">
    <location>
        <begin position="176"/>
        <end position="191"/>
    </location>
</feature>
<evidence type="ECO:0000313" key="3">
    <source>
        <dbReference type="Proteomes" id="UP000271974"/>
    </source>
</evidence>
<feature type="region of interest" description="Disordered" evidence="1">
    <location>
        <begin position="1358"/>
        <end position="1398"/>
    </location>
</feature>
<name>A0A3S1BHM2_ELYCH</name>
<dbReference type="EMBL" id="RQTK01000226">
    <property type="protein sequence ID" value="RUS83873.1"/>
    <property type="molecule type" value="Genomic_DNA"/>
</dbReference>
<comment type="caution">
    <text evidence="2">The sequence shown here is derived from an EMBL/GenBank/DDBJ whole genome shotgun (WGS) entry which is preliminary data.</text>
</comment>
<feature type="compositionally biased region" description="Basic residues" evidence="1">
    <location>
        <begin position="579"/>
        <end position="588"/>
    </location>
</feature>
<feature type="compositionally biased region" description="Polar residues" evidence="1">
    <location>
        <begin position="1361"/>
        <end position="1372"/>
    </location>
</feature>
<feature type="region of interest" description="Disordered" evidence="1">
    <location>
        <begin position="479"/>
        <end position="593"/>
    </location>
</feature>
<feature type="region of interest" description="Disordered" evidence="1">
    <location>
        <begin position="372"/>
        <end position="394"/>
    </location>
</feature>
<protein>
    <submittedName>
        <fullName evidence="2">Uncharacterized protein</fullName>
    </submittedName>
</protein>
<feature type="region of interest" description="Disordered" evidence="1">
    <location>
        <begin position="43"/>
        <end position="65"/>
    </location>
</feature>
<feature type="region of interest" description="Disordered" evidence="1">
    <location>
        <begin position="172"/>
        <end position="191"/>
    </location>
</feature>
<dbReference type="OrthoDB" id="6163140at2759"/>
<feature type="compositionally biased region" description="Polar residues" evidence="1">
    <location>
        <begin position="780"/>
        <end position="790"/>
    </location>
</feature>
<keyword evidence="3" id="KW-1185">Reference proteome</keyword>
<reference evidence="2 3" key="1">
    <citation type="submission" date="2019-01" db="EMBL/GenBank/DDBJ databases">
        <title>A draft genome assembly of the solar-powered sea slug Elysia chlorotica.</title>
        <authorList>
            <person name="Cai H."/>
            <person name="Li Q."/>
            <person name="Fang X."/>
            <person name="Li J."/>
            <person name="Curtis N.E."/>
            <person name="Altenburger A."/>
            <person name="Shibata T."/>
            <person name="Feng M."/>
            <person name="Maeda T."/>
            <person name="Schwartz J.A."/>
            <person name="Shigenobu S."/>
            <person name="Lundholm N."/>
            <person name="Nishiyama T."/>
            <person name="Yang H."/>
            <person name="Hasebe M."/>
            <person name="Li S."/>
            <person name="Pierce S.K."/>
            <person name="Wang J."/>
        </authorList>
    </citation>
    <scope>NUCLEOTIDE SEQUENCE [LARGE SCALE GENOMIC DNA]</scope>
    <source>
        <strain evidence="2">EC2010</strain>
        <tissue evidence="2">Whole organism of an adult</tissue>
    </source>
</reference>
<feature type="compositionally biased region" description="Polar residues" evidence="1">
    <location>
        <begin position="529"/>
        <end position="538"/>
    </location>
</feature>
<feature type="compositionally biased region" description="Basic and acidic residues" evidence="1">
    <location>
        <begin position="137"/>
        <end position="146"/>
    </location>
</feature>
<sequence>MRNIVSLTTSDPAFQDFLSLLQGAPVMSQTDDVAGFSVPILDNRSETPAVPEDLGTSRDKGDHRTQYPAVNFQGQLSEKGDQLQTHTALSMDIRDRQLPQANQPKGNTDRQLPQINQPEGNKDRFHTQTNQLEDYEDTHKIQLKGKENRHKLQTNQPEGVEDRQQIDKTLSDYKGESQQTQSIQPGGQMDTIQSENVEDKLQTLSEDYEHRQELQANHPEVEQVQLPAQACEENLLKSANVSECSFKLPEKNSSCLGEEEHHPNRSSSVVVCQQGCPGVKPYSGLGGLTSPSTVVPPSLMHSTKAVASVTKVEVHRVTGTETETSIEQGVGESRSVTLSDGFVNAGLISTHLSRPNELLSVADKAKLRTRRSSEIKSRDLVAHPEAEESDVDVTGDGYDSDLQSIGNLSQAARNFGVIGGTNPTDSCLGSKMNLNNSSHRASSDAGEKLRPSFVVPEENSVSVFTLLEREAAVLLGQKFAPPRKQQPESREQERMTAMSVRENAVSVNSPPKQHPESREQERMTAMSVRENTVSVDSPSKQHPESREQERMTAMSVRENAVSVDSPSKQQDCRVAAGSSRRKKGKPHRAPLAYTKCFSQGQPVKMSSVLETSWKQSSSTSHNLLSTTPCSHNIAPTTSPRPSLEAITPPNQPPTTPPKHNQTPNTPPKYNQLSTTSHRTNLAPTTSPKHNQQPTPTHKSSLVPMVSPRPKELPTTPPQSSFGPPALEHMRQIEWTGLEEDAAGGNHVEGEETKLLSGDKKATSVDGSSIPHCGEPDVISKTGNPSIQPASSVCAPGGKTQVEEEREMSPESSTSCLNVRGSSQATQEGPGRDDMSVGTSNLEVIDNCLAETLARLASELAAKSSKLSQVGAESTMQGETMVCQAPRPSSCPIFGSRQQVENVRANTCLESQTEKSNIPGKTSNQILLSGLSFPQAPIATRHKISNGPIRHCSNSLPAFSKDSVKSKGERIPKPSTIQSQTSSEGREVLKKTVIAFHKEGPAFTPSQCRKPPSRRIAPVEVISHAPSPLQESPFSPISSAATPIFPMSPLATQTNRVRGSVVDHSCTTMGSPPRRSQHEADSSSPRKLLASTAFSSNSLPASLGDSALARDGRFRLGRGCNSGFPSSHRYVADDRTVITFHSSQSAFTPSHYCRQPSRRIAPTEVLHQVSSPLQGPLVNSLPSPHNSPALTPLTTGTNESDMNGNLARPDSTIFSEFGADQPSVVRSGVGTKKPQPGNCPTSSILTADKPEASGGCGAATSVSRETHGGKPSLSLPSFDSLNIRLPPSPSKRRPRRVTLTQISSVSSKDPSQPTALYSTRPSQLMDESKIVSSTSDLSASQSEVQAFKLLKSFIASSYGRPQPQQEITSSNQGGVMERDHGHRRKKKPRKSGQCGGGQNSVLVSQARAMPDRLNTRKQKTSVGLATLNEVKPEQSNLVKEQHCESVKPPVERHCETPVERHCKTYIPAEEKNCESQKPSEKQHCEIHKPRKKHEPSNEPLHVLDKPMKSLSKPQTAGTDVDQRCKNLATETGKKLQ</sequence>
<feature type="compositionally biased region" description="Basic and acidic residues" evidence="1">
    <location>
        <begin position="55"/>
        <end position="65"/>
    </location>
</feature>
<feature type="region of interest" description="Disordered" evidence="1">
    <location>
        <begin position="1053"/>
        <end position="1085"/>
    </location>
</feature>